<gene>
    <name evidence="1" type="ORF">HNR44_002679</name>
</gene>
<keyword evidence="2" id="KW-1185">Reference proteome</keyword>
<dbReference type="Pfam" id="PF10612">
    <property type="entry name" value="Spore-coat_CotZ"/>
    <property type="match status" value="1"/>
</dbReference>
<sequence length="160" mass="17909">MNCGPTRRRSRSPSRLHLDCICATLADIVREQNKAGNCVNSCYHHMLARQPVYQTVPVVFTTNLQTPFCALGDIEDRDCFTTIYFRVEEVDERKDCVTLELLKPVHSRGIHLPSGSSEVHFEQVSGSAKAPLILTRTGQCILVKCDCLCSVQCLDPTIVR</sequence>
<proteinExistence type="predicted"/>
<dbReference type="AlphaFoldDB" id="A0A841PPL9"/>
<dbReference type="RefSeq" id="WP_184404764.1">
    <property type="nucleotide sequence ID" value="NZ_JACHHJ010000004.1"/>
</dbReference>
<reference evidence="1 2" key="1">
    <citation type="submission" date="2020-08" db="EMBL/GenBank/DDBJ databases">
        <title>Genomic Encyclopedia of Type Strains, Phase IV (KMG-IV): sequencing the most valuable type-strain genomes for metagenomic binning, comparative biology and taxonomic classification.</title>
        <authorList>
            <person name="Goeker M."/>
        </authorList>
    </citation>
    <scope>NUCLEOTIDE SEQUENCE [LARGE SCALE GENOMIC DNA]</scope>
    <source>
        <strain evidence="1 2">DSM 21769</strain>
    </source>
</reference>
<accession>A0A841PPL9</accession>
<evidence type="ECO:0000313" key="2">
    <source>
        <dbReference type="Proteomes" id="UP000568839"/>
    </source>
</evidence>
<evidence type="ECO:0000313" key="1">
    <source>
        <dbReference type="EMBL" id="MBB6450689.1"/>
    </source>
</evidence>
<comment type="caution">
    <text evidence="1">The sequence shown here is derived from an EMBL/GenBank/DDBJ whole genome shotgun (WGS) entry which is preliminary data.</text>
</comment>
<dbReference type="Proteomes" id="UP000568839">
    <property type="component" value="Unassembled WGS sequence"/>
</dbReference>
<dbReference type="InterPro" id="IPR019593">
    <property type="entry name" value="Spore_coat_protein_Z/Y"/>
</dbReference>
<evidence type="ECO:0008006" key="3">
    <source>
        <dbReference type="Google" id="ProtNLM"/>
    </source>
</evidence>
<name>A0A841PPL9_9BACL</name>
<dbReference type="EMBL" id="JACHHJ010000004">
    <property type="protein sequence ID" value="MBB6450689.1"/>
    <property type="molecule type" value="Genomic_DNA"/>
</dbReference>
<organism evidence="1 2">
    <name type="scientific">Geomicrobium halophilum</name>
    <dbReference type="NCBI Taxonomy" id="549000"/>
    <lineage>
        <taxon>Bacteria</taxon>
        <taxon>Bacillati</taxon>
        <taxon>Bacillota</taxon>
        <taxon>Bacilli</taxon>
        <taxon>Bacillales</taxon>
        <taxon>Geomicrobium</taxon>
    </lineage>
</organism>
<protein>
    <recommendedName>
        <fullName evidence="3">Spore coat protein Z</fullName>
    </recommendedName>
</protein>